<comment type="caution">
    <text evidence="4">The sequence shown here is derived from an EMBL/GenBank/DDBJ whole genome shotgun (WGS) entry which is preliminary data.</text>
</comment>
<protein>
    <recommendedName>
        <fullName evidence="3">ATPase F1/V1/A1 complex alpha/beta subunit N-terminal domain-containing protein</fullName>
    </recommendedName>
</protein>
<dbReference type="GO" id="GO:0046034">
    <property type="term" value="P:ATP metabolic process"/>
    <property type="evidence" value="ECO:0007669"/>
    <property type="project" value="InterPro"/>
</dbReference>
<evidence type="ECO:0000259" key="3">
    <source>
        <dbReference type="Pfam" id="PF02874"/>
    </source>
</evidence>
<dbReference type="AlphaFoldDB" id="X0S0B7"/>
<dbReference type="PANTHER" id="PTHR43389:SF4">
    <property type="entry name" value="V-TYPE PROTON ATPASE SUBUNIT B"/>
    <property type="match status" value="1"/>
</dbReference>
<feature type="domain" description="ATPase F1/V1/A1 complex alpha/beta subunit N-terminal" evidence="3">
    <location>
        <begin position="8"/>
        <end position="70"/>
    </location>
</feature>
<accession>X0S0B7</accession>
<dbReference type="EMBL" id="BARS01005181">
    <property type="protein sequence ID" value="GAF69417.1"/>
    <property type="molecule type" value="Genomic_DNA"/>
</dbReference>
<dbReference type="Gene3D" id="3.40.50.12240">
    <property type="match status" value="1"/>
</dbReference>
<reference evidence="4" key="1">
    <citation type="journal article" date="2014" name="Front. Microbiol.">
        <title>High frequency of phylogenetically diverse reductive dehalogenase-homologous genes in deep subseafloor sedimentary metagenomes.</title>
        <authorList>
            <person name="Kawai M."/>
            <person name="Futagami T."/>
            <person name="Toyoda A."/>
            <person name="Takaki Y."/>
            <person name="Nishi S."/>
            <person name="Hori S."/>
            <person name="Arai W."/>
            <person name="Tsubouchi T."/>
            <person name="Morono Y."/>
            <person name="Uchiyama I."/>
            <person name="Ito T."/>
            <person name="Fujiyama A."/>
            <person name="Inagaki F."/>
            <person name="Takami H."/>
        </authorList>
    </citation>
    <scope>NUCLEOTIDE SEQUENCE</scope>
    <source>
        <strain evidence="4">Expedition CK06-06</strain>
    </source>
</reference>
<keyword evidence="1" id="KW-0813">Transport</keyword>
<feature type="non-terminal residue" evidence="4">
    <location>
        <position position="130"/>
    </location>
</feature>
<dbReference type="InterPro" id="IPR004100">
    <property type="entry name" value="ATPase_F1/V1/A1_a/bsu_N"/>
</dbReference>
<evidence type="ECO:0000313" key="4">
    <source>
        <dbReference type="EMBL" id="GAF69417.1"/>
    </source>
</evidence>
<dbReference type="PANTHER" id="PTHR43389">
    <property type="entry name" value="V-TYPE PROTON ATPASE SUBUNIT B"/>
    <property type="match status" value="1"/>
</dbReference>
<organism evidence="4">
    <name type="scientific">marine sediment metagenome</name>
    <dbReference type="NCBI Taxonomy" id="412755"/>
    <lineage>
        <taxon>unclassified sequences</taxon>
        <taxon>metagenomes</taxon>
        <taxon>ecological metagenomes</taxon>
    </lineage>
</organism>
<sequence length="130" mass="14279">MRKIYSQIVQISGDVITVEAEDIGYRDLAEIRTKTATSLAQVIRLDDKRVSLQVLAGSRGISTDDKVRFLKHPMQVSFSENLLGRIFTGSGLPRDNGPALTDNMIDIGGPSVNPAKRIIPKNMIRTGIPM</sequence>
<gene>
    <name evidence="4" type="ORF">S01H1_10137</name>
</gene>
<name>X0S0B7_9ZZZZ</name>
<dbReference type="InterPro" id="IPR022879">
    <property type="entry name" value="V-ATPase_su_B/beta"/>
</dbReference>
<evidence type="ECO:0000256" key="2">
    <source>
        <dbReference type="ARBA" id="ARBA00023065"/>
    </source>
</evidence>
<keyword evidence="2" id="KW-0406">Ion transport</keyword>
<evidence type="ECO:0000256" key="1">
    <source>
        <dbReference type="ARBA" id="ARBA00022448"/>
    </source>
</evidence>
<proteinExistence type="predicted"/>
<dbReference type="GO" id="GO:1902600">
    <property type="term" value="P:proton transmembrane transport"/>
    <property type="evidence" value="ECO:0007669"/>
    <property type="project" value="InterPro"/>
</dbReference>
<dbReference type="Pfam" id="PF02874">
    <property type="entry name" value="ATP-synt_ab_N"/>
    <property type="match status" value="1"/>
</dbReference>